<dbReference type="Proteomes" id="UP000284379">
    <property type="component" value="Unassembled WGS sequence"/>
</dbReference>
<proteinExistence type="predicted"/>
<gene>
    <name evidence="1" type="ORF">DW888_08545</name>
</gene>
<dbReference type="AlphaFoldDB" id="A0A413VQQ1"/>
<accession>A0A413VQQ1</accession>
<evidence type="ECO:0000313" key="2">
    <source>
        <dbReference type="Proteomes" id="UP000284379"/>
    </source>
</evidence>
<dbReference type="EMBL" id="QSGO01000005">
    <property type="protein sequence ID" value="RHB35888.1"/>
    <property type="molecule type" value="Genomic_DNA"/>
</dbReference>
<sequence length="62" mass="7449">MVLYSFYGKILIGYIKNKSLYLHYSAQGWIKKVRLLIYQTIFQKIYLPLLLPIKKLILQTKE</sequence>
<organism evidence="1 2">
    <name type="scientific">Bacteroides nordii</name>
    <dbReference type="NCBI Taxonomy" id="291645"/>
    <lineage>
        <taxon>Bacteria</taxon>
        <taxon>Pseudomonadati</taxon>
        <taxon>Bacteroidota</taxon>
        <taxon>Bacteroidia</taxon>
        <taxon>Bacteroidales</taxon>
        <taxon>Bacteroidaceae</taxon>
        <taxon>Bacteroides</taxon>
    </lineage>
</organism>
<reference evidence="1 2" key="1">
    <citation type="submission" date="2018-08" db="EMBL/GenBank/DDBJ databases">
        <title>A genome reference for cultivated species of the human gut microbiota.</title>
        <authorList>
            <person name="Zou Y."/>
            <person name="Xue W."/>
            <person name="Luo G."/>
        </authorList>
    </citation>
    <scope>NUCLEOTIDE SEQUENCE [LARGE SCALE GENOMIC DNA]</scope>
    <source>
        <strain evidence="1 2">AM40-30BH</strain>
    </source>
</reference>
<comment type="caution">
    <text evidence="1">The sequence shown here is derived from an EMBL/GenBank/DDBJ whole genome shotgun (WGS) entry which is preliminary data.</text>
</comment>
<evidence type="ECO:0000313" key="1">
    <source>
        <dbReference type="EMBL" id="RHB35888.1"/>
    </source>
</evidence>
<name>A0A413VQQ1_9BACE</name>
<protein>
    <submittedName>
        <fullName evidence="1">Uncharacterized protein</fullName>
    </submittedName>
</protein>